<dbReference type="EMBL" id="JBEWTB010000003">
    <property type="protein sequence ID" value="MET4759550.1"/>
    <property type="molecule type" value="Genomic_DNA"/>
</dbReference>
<gene>
    <name evidence="3" type="ORF">V5J35_004869</name>
</gene>
<dbReference type="CDD" id="cd24022">
    <property type="entry name" value="ASKHA_NBD_ParM_R1-like"/>
    <property type="match status" value="1"/>
</dbReference>
<dbReference type="InterPro" id="IPR009440">
    <property type="entry name" value="ParM/StbA_N"/>
</dbReference>
<dbReference type="Pfam" id="PF21522">
    <property type="entry name" value="MreB-like_C"/>
    <property type="match status" value="1"/>
</dbReference>
<name>A0ABV2SP47_9GAMM</name>
<feature type="domain" description="Plasmid segregation protein ParM/StbA N-terminal" evidence="1">
    <location>
        <begin position="10"/>
        <end position="174"/>
    </location>
</feature>
<protein>
    <submittedName>
        <fullName evidence="3">Plasmid segregation protein ParM</fullName>
    </submittedName>
</protein>
<evidence type="ECO:0000259" key="1">
    <source>
        <dbReference type="Pfam" id="PF06406"/>
    </source>
</evidence>
<evidence type="ECO:0000313" key="4">
    <source>
        <dbReference type="Proteomes" id="UP001549366"/>
    </source>
</evidence>
<evidence type="ECO:0000259" key="2">
    <source>
        <dbReference type="Pfam" id="PF21522"/>
    </source>
</evidence>
<evidence type="ECO:0000313" key="3">
    <source>
        <dbReference type="EMBL" id="MET4759550.1"/>
    </source>
</evidence>
<accession>A0ABV2SP47</accession>
<proteinExistence type="predicted"/>
<comment type="caution">
    <text evidence="3">The sequence shown here is derived from an EMBL/GenBank/DDBJ whole genome shotgun (WGS) entry which is preliminary data.</text>
</comment>
<dbReference type="InterPro" id="IPR043129">
    <property type="entry name" value="ATPase_NBD"/>
</dbReference>
<feature type="domain" description="Actin homologue MreB-like C-terminal" evidence="2">
    <location>
        <begin position="195"/>
        <end position="311"/>
    </location>
</feature>
<dbReference type="InterPro" id="IPR049067">
    <property type="entry name" value="MreB-like_C"/>
</dbReference>
<reference evidence="3 4" key="1">
    <citation type="submission" date="2024-06" db="EMBL/GenBank/DDBJ databases">
        <title>Genomic Encyclopedia of Type Strains, Phase V (KMG-V): Genome sequencing to study the core and pangenomes of soil and plant-associated prokaryotes.</title>
        <authorList>
            <person name="Whitman W."/>
        </authorList>
    </citation>
    <scope>NUCLEOTIDE SEQUENCE [LARGE SCALE GENOMIC DNA]</scope>
    <source>
        <strain evidence="3 4">NE40</strain>
    </source>
</reference>
<keyword evidence="4" id="KW-1185">Reference proteome</keyword>
<organism evidence="3 4">
    <name type="scientific">Endozoicomonas lisbonensis</name>
    <dbReference type="NCBI Taxonomy" id="3120522"/>
    <lineage>
        <taxon>Bacteria</taxon>
        <taxon>Pseudomonadati</taxon>
        <taxon>Pseudomonadota</taxon>
        <taxon>Gammaproteobacteria</taxon>
        <taxon>Oceanospirillales</taxon>
        <taxon>Endozoicomonadaceae</taxon>
        <taxon>Endozoicomonas</taxon>
    </lineage>
</organism>
<dbReference type="SUPFAM" id="SSF53067">
    <property type="entry name" value="Actin-like ATPase domain"/>
    <property type="match status" value="2"/>
</dbReference>
<dbReference type="Pfam" id="PF06406">
    <property type="entry name" value="StbA_N"/>
    <property type="match status" value="1"/>
</dbReference>
<dbReference type="InterPro" id="IPR056367">
    <property type="entry name" value="ASKHA_NBD_ParM_R1-like"/>
</dbReference>
<dbReference type="Proteomes" id="UP001549366">
    <property type="component" value="Unassembled WGS sequence"/>
</dbReference>
<dbReference type="RefSeq" id="WP_354011475.1">
    <property type="nucleotide sequence ID" value="NZ_JBEWTA010000002.1"/>
</dbReference>
<sequence>MANKQAAQLVVVDEGSRQVKVCWQDADGKIQTKVIPSNVNDQQEGNDFLGNPHDSNYLIKNNEGTDVNYFVFDFESVLDRVDTNTERYQVSHANRALVHEALRQAGFEGKPVEVVCTLPLSQFFIHNGQGRRDDSRIDEKKKNLMGEIANVNSIPAAKITDCRVAPESISAWFNLLFKDDLTVDAEKYQATSVLIVDIGGTTTDIAMINGKGHPTSRKTEDVGVFNVIDRIRELLPSKIKDVKTINDVQMENLLRTGRFRNQDVQAIIKEAVRPIQTKLVAAMDKFEKDSMSLDYIVLVGGGAALFGQSLSDEYANSGSRANVILPEDAEFYVAKGIMKSELFQLAQKAKTPTEQSTETA</sequence>
<dbReference type="Gene3D" id="3.30.420.40">
    <property type="match status" value="2"/>
</dbReference>